<dbReference type="Gene3D" id="1.10.3720.10">
    <property type="entry name" value="MetI-like"/>
    <property type="match status" value="1"/>
</dbReference>
<dbReference type="InterPro" id="IPR035906">
    <property type="entry name" value="MetI-like_sf"/>
</dbReference>
<dbReference type="SUPFAM" id="SSF161098">
    <property type="entry name" value="MetI-like"/>
    <property type="match status" value="1"/>
</dbReference>
<evidence type="ECO:0000256" key="5">
    <source>
        <dbReference type="ARBA" id="ARBA00022989"/>
    </source>
</evidence>
<feature type="domain" description="ABC transmembrane type-1" evidence="8">
    <location>
        <begin position="118"/>
        <end position="334"/>
    </location>
</feature>
<evidence type="ECO:0000256" key="7">
    <source>
        <dbReference type="RuleBase" id="RU363032"/>
    </source>
</evidence>
<keyword evidence="2 7" id="KW-0813">Transport</keyword>
<comment type="subcellular location">
    <subcellularLocation>
        <location evidence="1 7">Cell membrane</location>
        <topology evidence="1 7">Multi-pass membrane protein</topology>
    </subcellularLocation>
</comment>
<keyword evidence="6 7" id="KW-0472">Membrane</keyword>
<evidence type="ECO:0000313" key="10">
    <source>
        <dbReference type="Proteomes" id="UP000620075"/>
    </source>
</evidence>
<feature type="transmembrane region" description="Helical" evidence="7">
    <location>
        <begin position="313"/>
        <end position="337"/>
    </location>
</feature>
<keyword evidence="5 7" id="KW-1133">Transmembrane helix</keyword>
<protein>
    <submittedName>
        <fullName evidence="9">ABC transporter permease</fullName>
    </submittedName>
</protein>
<keyword evidence="4 7" id="KW-0812">Transmembrane</keyword>
<dbReference type="PANTHER" id="PTHR30465">
    <property type="entry name" value="INNER MEMBRANE ABC TRANSPORTER"/>
    <property type="match status" value="1"/>
</dbReference>
<feature type="transmembrane region" description="Helical" evidence="7">
    <location>
        <begin position="157"/>
        <end position="187"/>
    </location>
</feature>
<dbReference type="Pfam" id="PF19300">
    <property type="entry name" value="BPD_transp_1_N"/>
    <property type="match status" value="1"/>
</dbReference>
<evidence type="ECO:0000256" key="4">
    <source>
        <dbReference type="ARBA" id="ARBA00022692"/>
    </source>
</evidence>
<feature type="transmembrane region" description="Helical" evidence="7">
    <location>
        <begin position="207"/>
        <end position="224"/>
    </location>
</feature>
<evidence type="ECO:0000313" key="9">
    <source>
        <dbReference type="EMBL" id="MBJ7603213.1"/>
    </source>
</evidence>
<feature type="transmembrane region" description="Helical" evidence="7">
    <location>
        <begin position="12"/>
        <end position="35"/>
    </location>
</feature>
<dbReference type="AlphaFoldDB" id="A0A934NDI7"/>
<dbReference type="PANTHER" id="PTHR30465:SF0">
    <property type="entry name" value="OLIGOPEPTIDE TRANSPORT SYSTEM PERMEASE PROTEIN APPB"/>
    <property type="match status" value="1"/>
</dbReference>
<name>A0A934NDI7_9BACT</name>
<evidence type="ECO:0000256" key="3">
    <source>
        <dbReference type="ARBA" id="ARBA00022475"/>
    </source>
</evidence>
<comment type="similarity">
    <text evidence="7">Belongs to the binding-protein-dependent transport system permease family.</text>
</comment>
<dbReference type="Pfam" id="PF00528">
    <property type="entry name" value="BPD_transp_1"/>
    <property type="match status" value="1"/>
</dbReference>
<dbReference type="PROSITE" id="PS50928">
    <property type="entry name" value="ABC_TM1"/>
    <property type="match status" value="1"/>
</dbReference>
<reference evidence="9 10" key="1">
    <citation type="submission" date="2020-10" db="EMBL/GenBank/DDBJ databases">
        <title>Ca. Dormibacterota MAGs.</title>
        <authorList>
            <person name="Montgomery K."/>
        </authorList>
    </citation>
    <scope>NUCLEOTIDE SEQUENCE [LARGE SCALE GENOMIC DNA]</scope>
    <source>
        <strain evidence="9">SC8811_S16_3</strain>
    </source>
</reference>
<evidence type="ECO:0000256" key="2">
    <source>
        <dbReference type="ARBA" id="ARBA00022448"/>
    </source>
</evidence>
<feature type="transmembrane region" description="Helical" evidence="7">
    <location>
        <begin position="124"/>
        <end position="145"/>
    </location>
</feature>
<evidence type="ECO:0000256" key="1">
    <source>
        <dbReference type="ARBA" id="ARBA00004651"/>
    </source>
</evidence>
<keyword evidence="3" id="KW-1003">Cell membrane</keyword>
<dbReference type="Proteomes" id="UP000620075">
    <property type="component" value="Unassembled WGS sequence"/>
</dbReference>
<sequence>MVGYVARRLIMAIPVLFGVTLITFLLMHFTAGSYVPGLQLDPNLKPSDIARIRSNLGLDRPVLVQYLDWLGIGAILQQVGLGGLLGGGHNIDTGILEGNFGRSLIDGTPVLTAVLERLPNTIELTATAIVLGAAVSIPVGVVSALRRGGRLDQGLTAISVAGFAVPQFWLGLMLILLFSVTFHAWHLPWLPSSGATSPIGGGGLLDRLEHLVMPAVVLAFFYLSNWSRFVRSSMVETLSQDFVRTARSKGMTERRTVYVHALRNAIAPLVTLVGLELPGLVSGALIIEVVFGWPGIGLLAFQRALQFDFTTVMGITTFAAVLVVAGNLLADMLYAVVDPRVRYA</sequence>
<comment type="caution">
    <text evidence="9">The sequence shown here is derived from an EMBL/GenBank/DDBJ whole genome shotgun (WGS) entry which is preliminary data.</text>
</comment>
<dbReference type="InterPro" id="IPR045621">
    <property type="entry name" value="BPD_transp_1_N"/>
</dbReference>
<gene>
    <name evidence="9" type="ORF">JF888_08520</name>
</gene>
<dbReference type="GO" id="GO:0005886">
    <property type="term" value="C:plasma membrane"/>
    <property type="evidence" value="ECO:0007669"/>
    <property type="project" value="UniProtKB-SubCell"/>
</dbReference>
<proteinExistence type="inferred from homology"/>
<evidence type="ECO:0000256" key="6">
    <source>
        <dbReference type="ARBA" id="ARBA00023136"/>
    </source>
</evidence>
<dbReference type="InterPro" id="IPR000515">
    <property type="entry name" value="MetI-like"/>
</dbReference>
<accession>A0A934NDI7</accession>
<evidence type="ECO:0000259" key="8">
    <source>
        <dbReference type="PROSITE" id="PS50928"/>
    </source>
</evidence>
<dbReference type="CDD" id="cd06261">
    <property type="entry name" value="TM_PBP2"/>
    <property type="match status" value="1"/>
</dbReference>
<dbReference type="EMBL" id="JAEKNQ010000033">
    <property type="protein sequence ID" value="MBJ7603213.1"/>
    <property type="molecule type" value="Genomic_DNA"/>
</dbReference>
<organism evidence="9 10">
    <name type="scientific">Candidatus Dormiibacter inghamiae</name>
    <dbReference type="NCBI Taxonomy" id="3127013"/>
    <lineage>
        <taxon>Bacteria</taxon>
        <taxon>Bacillati</taxon>
        <taxon>Candidatus Dormiibacterota</taxon>
        <taxon>Candidatus Dormibacteria</taxon>
        <taxon>Candidatus Dormibacterales</taxon>
        <taxon>Candidatus Dormibacteraceae</taxon>
        <taxon>Candidatus Dormiibacter</taxon>
    </lineage>
</organism>
<dbReference type="RefSeq" id="WP_338178862.1">
    <property type="nucleotide sequence ID" value="NZ_JAEKNQ010000033.1"/>
</dbReference>
<dbReference type="GO" id="GO:0055085">
    <property type="term" value="P:transmembrane transport"/>
    <property type="evidence" value="ECO:0007669"/>
    <property type="project" value="InterPro"/>
</dbReference>